<dbReference type="EMBL" id="QKOF01000003">
    <property type="protein sequence ID" value="MBE2899606.1"/>
    <property type="molecule type" value="Genomic_DNA"/>
</dbReference>
<dbReference type="InterPro" id="IPR051685">
    <property type="entry name" value="Ycf3/AcsC/BcsC/TPR_MFPF"/>
</dbReference>
<comment type="caution">
    <text evidence="4">The sequence shown here is derived from an EMBL/GenBank/DDBJ whole genome shotgun (WGS) entry which is preliminary data.</text>
</comment>
<evidence type="ECO:0000313" key="5">
    <source>
        <dbReference type="Proteomes" id="UP000646659"/>
    </source>
</evidence>
<reference evidence="4" key="1">
    <citation type="submission" date="2018-06" db="EMBL/GenBank/DDBJ databases">
        <title>Draft genome sequence of Methanothermobacter thermautotrophicus Strain WHS, a thermophilic, hydrogenotrophic methanogen isolated from Washburn Hot Springs in Yellowstone National Park, USA.</title>
        <authorList>
            <person name="Mckay L.J."/>
            <person name="Klingelsmith K."/>
            <person name="Inskeep W.P."/>
            <person name="Fields M.W."/>
        </authorList>
    </citation>
    <scope>NUCLEOTIDE SEQUENCE</scope>
    <source>
        <strain evidence="4">WHS</strain>
    </source>
</reference>
<dbReference type="Pfam" id="PF13432">
    <property type="entry name" value="TPR_16"/>
    <property type="match status" value="1"/>
</dbReference>
<feature type="repeat" description="TPR" evidence="3">
    <location>
        <begin position="6"/>
        <end position="39"/>
    </location>
</feature>
<dbReference type="SMART" id="SM00028">
    <property type="entry name" value="TPR"/>
    <property type="match status" value="2"/>
</dbReference>
<evidence type="ECO:0000256" key="1">
    <source>
        <dbReference type="ARBA" id="ARBA00022737"/>
    </source>
</evidence>
<keyword evidence="1" id="KW-0677">Repeat</keyword>
<dbReference type="Proteomes" id="UP000646659">
    <property type="component" value="Unassembled WGS sequence"/>
</dbReference>
<keyword evidence="2 3" id="KW-0802">TPR repeat</keyword>
<evidence type="ECO:0000256" key="3">
    <source>
        <dbReference type="PROSITE-ProRule" id="PRU00339"/>
    </source>
</evidence>
<organism evidence="4 5">
    <name type="scientific">Methanothermobacter thermautotrophicus</name>
    <name type="common">Methanobacterium thermoformicicum</name>
    <dbReference type="NCBI Taxonomy" id="145262"/>
    <lineage>
        <taxon>Archaea</taxon>
        <taxon>Methanobacteriati</taxon>
        <taxon>Methanobacteriota</taxon>
        <taxon>Methanomada group</taxon>
        <taxon>Methanobacteria</taxon>
        <taxon>Methanobacteriales</taxon>
        <taxon>Methanobacteriaceae</taxon>
        <taxon>Methanothermobacter</taxon>
    </lineage>
</organism>
<dbReference type="SUPFAM" id="SSF48452">
    <property type="entry name" value="TPR-like"/>
    <property type="match status" value="1"/>
</dbReference>
<dbReference type="PANTHER" id="PTHR44943:SF8">
    <property type="entry name" value="TPR REPEAT-CONTAINING PROTEIN MJ0263"/>
    <property type="match status" value="1"/>
</dbReference>
<accession>A0A842YJS6</accession>
<dbReference type="PROSITE" id="PS50005">
    <property type="entry name" value="TPR"/>
    <property type="match status" value="2"/>
</dbReference>
<dbReference type="PROSITE" id="PS50293">
    <property type="entry name" value="TPR_REGION"/>
    <property type="match status" value="2"/>
</dbReference>
<dbReference type="Gene3D" id="1.25.40.10">
    <property type="entry name" value="Tetratricopeptide repeat domain"/>
    <property type="match status" value="1"/>
</dbReference>
<dbReference type="AlphaFoldDB" id="A0A842YJS6"/>
<evidence type="ECO:0008006" key="6">
    <source>
        <dbReference type="Google" id="ProtNLM"/>
    </source>
</evidence>
<dbReference type="InterPro" id="IPR011990">
    <property type="entry name" value="TPR-like_helical_dom_sf"/>
</dbReference>
<sequence length="87" mass="10239">MNPKDRKTWNNKGIVLGELGRYDEALGCFEKVLEINPEDHRAWYMKGEVLEKLGRCEEALESYRKALKLKPEYNEAKKALKKLEKKQ</sequence>
<dbReference type="InterPro" id="IPR019734">
    <property type="entry name" value="TPR_rpt"/>
</dbReference>
<proteinExistence type="predicted"/>
<dbReference type="RefSeq" id="WP_192961422.1">
    <property type="nucleotide sequence ID" value="NZ_QKOF01000003.1"/>
</dbReference>
<evidence type="ECO:0000313" key="4">
    <source>
        <dbReference type="EMBL" id="MBE2899606.1"/>
    </source>
</evidence>
<dbReference type="PANTHER" id="PTHR44943">
    <property type="entry name" value="CELLULOSE SYNTHASE OPERON PROTEIN C"/>
    <property type="match status" value="1"/>
</dbReference>
<dbReference type="OrthoDB" id="66915at2157"/>
<protein>
    <recommendedName>
        <fullName evidence="6">Tetratricopeptide repeat protein</fullName>
    </recommendedName>
</protein>
<feature type="repeat" description="TPR" evidence="3">
    <location>
        <begin position="40"/>
        <end position="73"/>
    </location>
</feature>
<gene>
    <name evidence="4" type="ORF">DNK57_02015</name>
</gene>
<name>A0A842YJS6_METTF</name>
<evidence type="ECO:0000256" key="2">
    <source>
        <dbReference type="ARBA" id="ARBA00022803"/>
    </source>
</evidence>